<dbReference type="InterPro" id="IPR036052">
    <property type="entry name" value="TrpB-like_PALP_sf"/>
</dbReference>
<dbReference type="SUPFAM" id="SSF52821">
    <property type="entry name" value="Rhodanese/Cell cycle control phosphatase"/>
    <property type="match status" value="1"/>
</dbReference>
<evidence type="ECO:0000256" key="1">
    <source>
        <dbReference type="ARBA" id="ARBA00001933"/>
    </source>
</evidence>
<dbReference type="InterPro" id="IPR050214">
    <property type="entry name" value="Cys_Synth/Cystath_Beta-Synth"/>
</dbReference>
<evidence type="ECO:0000256" key="2">
    <source>
        <dbReference type="ARBA" id="ARBA00022898"/>
    </source>
</evidence>
<protein>
    <recommendedName>
        <fullName evidence="3">Rhodanese domain-containing protein</fullName>
    </recommendedName>
</protein>
<evidence type="ECO:0000313" key="5">
    <source>
        <dbReference type="Proteomes" id="UP000642673"/>
    </source>
</evidence>
<sequence length="439" mass="47697">MRYDSITEAIGNTPLVRIDPAVHGLSRIDLYAKLEMLNPFGSVKDRAAWNMARAGLPGARERRETIVELSSGNTAKALAVIAGMHGLPFKSVTNRMRIPEVKDLLLLLGAEIEELPGRSECLDPMDTEDPLTLFHQRLNQSGSAHLHTDQYFNDLNTEAHERGTGPEIVADLDGRAPDWFLACVGTAGSSTGVARALRAHDPAVRVIGLVGEKSDFIPGIRNIDEVHEVGLFDPATYDEIEPVSADDAIDGMLTLVRRCGILAGPTGGAAYRGAVRHLTALDAGLTERKTAVFIVCDRVESYLGYVKQRRPELLGRPRVRNSVTALSDTEVRAARVIEVADAQKWLASERPLLIDLRSSFAYAALHIDGSVNIVDELFDELLRGGLPFGKRQPVLLACPVGEQSARYAALLTRMGHPDVRSLAGGIIAWRDAGAPLVRD</sequence>
<accession>A0ABQ3ESZ8</accession>
<dbReference type="Proteomes" id="UP000642673">
    <property type="component" value="Unassembled WGS sequence"/>
</dbReference>
<dbReference type="Gene3D" id="3.40.50.1100">
    <property type="match status" value="2"/>
</dbReference>
<dbReference type="CDD" id="cd00158">
    <property type="entry name" value="RHOD"/>
    <property type="match status" value="1"/>
</dbReference>
<comment type="cofactor">
    <cofactor evidence="1">
        <name>pyridoxal 5'-phosphate</name>
        <dbReference type="ChEBI" id="CHEBI:597326"/>
    </cofactor>
</comment>
<keyword evidence="5" id="KW-1185">Reference proteome</keyword>
<proteinExistence type="predicted"/>
<keyword evidence="2" id="KW-0663">Pyridoxal phosphate</keyword>
<name>A0ABQ3ESZ8_9ACTN</name>
<gene>
    <name evidence="4" type="ORF">GCM10010347_31530</name>
</gene>
<dbReference type="InterPro" id="IPR001926">
    <property type="entry name" value="TrpB-like_PALP"/>
</dbReference>
<dbReference type="Gene3D" id="3.40.250.10">
    <property type="entry name" value="Rhodanese-like domain"/>
    <property type="match status" value="1"/>
</dbReference>
<evidence type="ECO:0000259" key="3">
    <source>
        <dbReference type="PROSITE" id="PS50206"/>
    </source>
</evidence>
<dbReference type="PANTHER" id="PTHR10314">
    <property type="entry name" value="CYSTATHIONINE BETA-SYNTHASE"/>
    <property type="match status" value="1"/>
</dbReference>
<organism evidence="4 5">
    <name type="scientific">Streptomyces cirratus</name>
    <dbReference type="NCBI Taxonomy" id="68187"/>
    <lineage>
        <taxon>Bacteria</taxon>
        <taxon>Bacillati</taxon>
        <taxon>Actinomycetota</taxon>
        <taxon>Actinomycetes</taxon>
        <taxon>Kitasatosporales</taxon>
        <taxon>Streptomycetaceae</taxon>
        <taxon>Streptomyces</taxon>
    </lineage>
</organism>
<dbReference type="SMART" id="SM00450">
    <property type="entry name" value="RHOD"/>
    <property type="match status" value="1"/>
</dbReference>
<dbReference type="InterPro" id="IPR036873">
    <property type="entry name" value="Rhodanese-like_dom_sf"/>
</dbReference>
<reference evidence="5" key="1">
    <citation type="journal article" date="2019" name="Int. J. Syst. Evol. Microbiol.">
        <title>The Global Catalogue of Microorganisms (GCM) 10K type strain sequencing project: providing services to taxonomists for standard genome sequencing and annotation.</title>
        <authorList>
            <consortium name="The Broad Institute Genomics Platform"/>
            <consortium name="The Broad Institute Genome Sequencing Center for Infectious Disease"/>
            <person name="Wu L."/>
            <person name="Ma J."/>
        </authorList>
    </citation>
    <scope>NUCLEOTIDE SEQUENCE [LARGE SCALE GENOMIC DNA]</scope>
    <source>
        <strain evidence="5">JCM 4738</strain>
    </source>
</reference>
<evidence type="ECO:0000313" key="4">
    <source>
        <dbReference type="EMBL" id="GHB59279.1"/>
    </source>
</evidence>
<dbReference type="Pfam" id="PF00581">
    <property type="entry name" value="Rhodanese"/>
    <property type="match status" value="1"/>
</dbReference>
<dbReference type="SUPFAM" id="SSF53686">
    <property type="entry name" value="Tryptophan synthase beta subunit-like PLP-dependent enzymes"/>
    <property type="match status" value="1"/>
</dbReference>
<feature type="domain" description="Rhodanese" evidence="3">
    <location>
        <begin position="347"/>
        <end position="438"/>
    </location>
</feature>
<dbReference type="InterPro" id="IPR001763">
    <property type="entry name" value="Rhodanese-like_dom"/>
</dbReference>
<dbReference type="PROSITE" id="PS50206">
    <property type="entry name" value="RHODANESE_3"/>
    <property type="match status" value="1"/>
</dbReference>
<comment type="caution">
    <text evidence="4">The sequence shown here is derived from an EMBL/GenBank/DDBJ whole genome shotgun (WGS) entry which is preliminary data.</text>
</comment>
<dbReference type="Pfam" id="PF00291">
    <property type="entry name" value="PALP"/>
    <property type="match status" value="1"/>
</dbReference>
<dbReference type="RefSeq" id="WP_190184789.1">
    <property type="nucleotide sequence ID" value="NZ_BMVP01000005.1"/>
</dbReference>
<dbReference type="EMBL" id="BMVP01000005">
    <property type="protein sequence ID" value="GHB59279.1"/>
    <property type="molecule type" value="Genomic_DNA"/>
</dbReference>